<feature type="coiled-coil region" evidence="5">
    <location>
        <begin position="109"/>
        <end position="136"/>
    </location>
</feature>
<dbReference type="PANTHER" id="PTHR43133">
    <property type="entry name" value="RNA POLYMERASE ECF-TYPE SIGMA FACTO"/>
    <property type="match status" value="1"/>
</dbReference>
<evidence type="ECO:0000256" key="5">
    <source>
        <dbReference type="SAM" id="Coils"/>
    </source>
</evidence>
<dbReference type="NCBIfam" id="TIGR02937">
    <property type="entry name" value="sigma70-ECF"/>
    <property type="match status" value="1"/>
</dbReference>
<dbReference type="GO" id="GO:0003677">
    <property type="term" value="F:DNA binding"/>
    <property type="evidence" value="ECO:0007669"/>
    <property type="project" value="UniProtKB-KW"/>
</dbReference>
<dbReference type="Gene3D" id="1.10.1740.10">
    <property type="match status" value="1"/>
</dbReference>
<keyword evidence="5" id="KW-0175">Coiled coil</keyword>
<dbReference type="PANTHER" id="PTHR43133:SF8">
    <property type="entry name" value="RNA POLYMERASE SIGMA FACTOR HI_1459-RELATED"/>
    <property type="match status" value="1"/>
</dbReference>
<dbReference type="GO" id="GO:0006352">
    <property type="term" value="P:DNA-templated transcription initiation"/>
    <property type="evidence" value="ECO:0007669"/>
    <property type="project" value="InterPro"/>
</dbReference>
<evidence type="ECO:0000313" key="8">
    <source>
        <dbReference type="Proteomes" id="UP000503447"/>
    </source>
</evidence>
<keyword evidence="2" id="KW-0731">Sigma factor</keyword>
<accession>A0A6M5Z352</accession>
<proteinExistence type="predicted"/>
<reference evidence="8" key="1">
    <citation type="submission" date="2020-05" db="EMBL/GenBank/DDBJ databases">
        <title>Frigoriglobus tundricola gen. nov., sp. nov., a psychrotolerant cellulolytic planctomycete of the family Gemmataceae with two divergent copies of 16S rRNA gene.</title>
        <authorList>
            <person name="Kulichevskaya I.S."/>
            <person name="Ivanova A.A."/>
            <person name="Naumoff D.G."/>
            <person name="Beletsky A.V."/>
            <person name="Rijpstra W.I.C."/>
            <person name="Sinninghe Damste J.S."/>
            <person name="Mardanov A.V."/>
            <person name="Ravin N.V."/>
            <person name="Dedysh S.N."/>
        </authorList>
    </citation>
    <scope>NUCLEOTIDE SEQUENCE [LARGE SCALE GENOMIC DNA]</scope>
    <source>
        <strain evidence="8">PL17</strain>
    </source>
</reference>
<dbReference type="InterPro" id="IPR014284">
    <property type="entry name" value="RNA_pol_sigma-70_dom"/>
</dbReference>
<gene>
    <name evidence="7" type="ORF">FTUN_8486</name>
</gene>
<sequence length="201" mass="22920">MDDSIGPVTSSSLLGKLRADPSDEAAWQEFVTRYGRLIYDWARRWKLQEADVDDVAQIVLVRLTQRLRTFVYDQSGSFRGWLRTLTRNALSDFVRSRERPDRGSGDSGVQFLLDSAEAQEELASRLEEQFDKELLEEAMGRVRLRVTPPSWDAFRLTALEGRSGAEAAGHLNMPVTAIFKARSRVQKMIQEELRKLEGVET</sequence>
<dbReference type="InterPro" id="IPR007627">
    <property type="entry name" value="RNA_pol_sigma70_r2"/>
</dbReference>
<keyword evidence="4" id="KW-0804">Transcription</keyword>
<evidence type="ECO:0000256" key="3">
    <source>
        <dbReference type="ARBA" id="ARBA00023125"/>
    </source>
</evidence>
<feature type="domain" description="RNA polymerase sigma-70 region 2" evidence="6">
    <location>
        <begin position="30"/>
        <end position="99"/>
    </location>
</feature>
<dbReference type="AlphaFoldDB" id="A0A6M5Z352"/>
<dbReference type="Proteomes" id="UP000503447">
    <property type="component" value="Chromosome"/>
</dbReference>
<dbReference type="Pfam" id="PF04542">
    <property type="entry name" value="Sigma70_r2"/>
    <property type="match status" value="1"/>
</dbReference>
<dbReference type="GO" id="GO:0016987">
    <property type="term" value="F:sigma factor activity"/>
    <property type="evidence" value="ECO:0007669"/>
    <property type="project" value="UniProtKB-KW"/>
</dbReference>
<evidence type="ECO:0000259" key="6">
    <source>
        <dbReference type="Pfam" id="PF04542"/>
    </source>
</evidence>
<dbReference type="InterPro" id="IPR039425">
    <property type="entry name" value="RNA_pol_sigma-70-like"/>
</dbReference>
<evidence type="ECO:0000256" key="2">
    <source>
        <dbReference type="ARBA" id="ARBA00023082"/>
    </source>
</evidence>
<dbReference type="InterPro" id="IPR013325">
    <property type="entry name" value="RNA_pol_sigma_r2"/>
</dbReference>
<dbReference type="KEGG" id="ftj:FTUN_8486"/>
<dbReference type="EMBL" id="CP053452">
    <property type="protein sequence ID" value="QJX00848.1"/>
    <property type="molecule type" value="Genomic_DNA"/>
</dbReference>
<evidence type="ECO:0000313" key="7">
    <source>
        <dbReference type="EMBL" id="QJX00848.1"/>
    </source>
</evidence>
<dbReference type="SUPFAM" id="SSF88946">
    <property type="entry name" value="Sigma2 domain of RNA polymerase sigma factors"/>
    <property type="match status" value="1"/>
</dbReference>
<keyword evidence="3" id="KW-0238">DNA-binding</keyword>
<name>A0A6M5Z352_9BACT</name>
<evidence type="ECO:0000256" key="4">
    <source>
        <dbReference type="ARBA" id="ARBA00023163"/>
    </source>
</evidence>
<protein>
    <recommendedName>
        <fullName evidence="6">RNA polymerase sigma-70 region 2 domain-containing protein</fullName>
    </recommendedName>
</protein>
<organism evidence="7 8">
    <name type="scientific">Frigoriglobus tundricola</name>
    <dbReference type="NCBI Taxonomy" id="2774151"/>
    <lineage>
        <taxon>Bacteria</taxon>
        <taxon>Pseudomonadati</taxon>
        <taxon>Planctomycetota</taxon>
        <taxon>Planctomycetia</taxon>
        <taxon>Gemmatales</taxon>
        <taxon>Gemmataceae</taxon>
        <taxon>Frigoriglobus</taxon>
    </lineage>
</organism>
<keyword evidence="1" id="KW-0805">Transcription regulation</keyword>
<evidence type="ECO:0000256" key="1">
    <source>
        <dbReference type="ARBA" id="ARBA00023015"/>
    </source>
</evidence>
<dbReference type="RefSeq" id="WP_171475513.1">
    <property type="nucleotide sequence ID" value="NZ_CP053452.2"/>
</dbReference>
<keyword evidence="8" id="KW-1185">Reference proteome</keyword>